<dbReference type="EMBL" id="JACHEF010000001">
    <property type="protein sequence ID" value="MBB6407654.1"/>
    <property type="molecule type" value="Genomic_DNA"/>
</dbReference>
<sequence length="85" mass="8887">MGYRGGHKVAQTFNRDVGGGNYEYARCVDGAAADTQTVAYAASWTVDTMAIGSDGAGGQQLDHVYIKSITLYPAMDPADLPALTA</sequence>
<dbReference type="AlphaFoldDB" id="A0A841NX66"/>
<reference evidence="1 2" key="1">
    <citation type="submission" date="2020-08" db="EMBL/GenBank/DDBJ databases">
        <title>Genomic Encyclopedia of Type Strains, Phase IV (KMG-IV): sequencing the most valuable type-strain genomes for metagenomic binning, comparative biology and taxonomic classification.</title>
        <authorList>
            <person name="Goeker M."/>
        </authorList>
    </citation>
    <scope>NUCLEOTIDE SEQUENCE [LARGE SCALE GENOMIC DNA]</scope>
    <source>
        <strain evidence="1 2">DSM 100039</strain>
    </source>
</reference>
<accession>A0A841NX66</accession>
<comment type="caution">
    <text evidence="1">The sequence shown here is derived from an EMBL/GenBank/DDBJ whole genome shotgun (WGS) entry which is preliminary data.</text>
</comment>
<dbReference type="Proteomes" id="UP000556329">
    <property type="component" value="Unassembled WGS sequence"/>
</dbReference>
<evidence type="ECO:0000313" key="2">
    <source>
        <dbReference type="Proteomes" id="UP000556329"/>
    </source>
</evidence>
<dbReference type="RefSeq" id="WP_184870850.1">
    <property type="nucleotide sequence ID" value="NZ_JACHEF010000001.1"/>
</dbReference>
<keyword evidence="2" id="KW-1185">Reference proteome</keyword>
<protein>
    <submittedName>
        <fullName evidence="1">Uncharacterized protein</fullName>
    </submittedName>
</protein>
<evidence type="ECO:0000313" key="1">
    <source>
        <dbReference type="EMBL" id="MBB6407654.1"/>
    </source>
</evidence>
<name>A0A841NX66_9HYPH</name>
<organism evidence="1 2">
    <name type="scientific">Mesorhizobium sangaii</name>
    <dbReference type="NCBI Taxonomy" id="505389"/>
    <lineage>
        <taxon>Bacteria</taxon>
        <taxon>Pseudomonadati</taxon>
        <taxon>Pseudomonadota</taxon>
        <taxon>Alphaproteobacteria</taxon>
        <taxon>Hyphomicrobiales</taxon>
        <taxon>Phyllobacteriaceae</taxon>
        <taxon>Mesorhizobium</taxon>
    </lineage>
</organism>
<gene>
    <name evidence="1" type="ORF">HNQ71_000298</name>
</gene>
<proteinExistence type="predicted"/>